<feature type="signal peptide" evidence="1">
    <location>
        <begin position="1"/>
        <end position="26"/>
    </location>
</feature>
<evidence type="ECO:0008006" key="4">
    <source>
        <dbReference type="Google" id="ProtNLM"/>
    </source>
</evidence>
<feature type="chain" id="PRO_5009188982" description="Embryo surrounding factor 1 brassicaceae domain-containing protein" evidence="1">
    <location>
        <begin position="27"/>
        <end position="120"/>
    </location>
</feature>
<protein>
    <recommendedName>
        <fullName evidence="4">Embryo surrounding factor 1 brassicaceae domain-containing protein</fullName>
    </recommendedName>
</protein>
<keyword evidence="3" id="KW-1185">Reference proteome</keyword>
<evidence type="ECO:0000313" key="3">
    <source>
        <dbReference type="Proteomes" id="UP000095767"/>
    </source>
</evidence>
<dbReference type="EMBL" id="LWDX02015528">
    <property type="protein sequence ID" value="OEL34369.1"/>
    <property type="molecule type" value="Genomic_DNA"/>
</dbReference>
<keyword evidence="1" id="KW-0732">Signal</keyword>
<dbReference type="OrthoDB" id="10608859at2759"/>
<proteinExistence type="predicted"/>
<dbReference type="Proteomes" id="UP000095767">
    <property type="component" value="Unassembled WGS sequence"/>
</dbReference>
<comment type="caution">
    <text evidence="2">The sequence shown here is derived from an EMBL/GenBank/DDBJ whole genome shotgun (WGS) entry which is preliminary data.</text>
</comment>
<sequence>MGDTSRMNVMVVVLSVVLFGYFPTSAHCGGDHPLLGEIESTRRNYTVATNHTLADYPNKSDGNSSKIVIVFCTKEKCRQGTCYCFHTNGQPLPCFESWDSCKQNCRRCTPKYMSSISDTA</sequence>
<organism evidence="2 3">
    <name type="scientific">Dichanthelium oligosanthes</name>
    <dbReference type="NCBI Taxonomy" id="888268"/>
    <lineage>
        <taxon>Eukaryota</taxon>
        <taxon>Viridiplantae</taxon>
        <taxon>Streptophyta</taxon>
        <taxon>Embryophyta</taxon>
        <taxon>Tracheophyta</taxon>
        <taxon>Spermatophyta</taxon>
        <taxon>Magnoliopsida</taxon>
        <taxon>Liliopsida</taxon>
        <taxon>Poales</taxon>
        <taxon>Poaceae</taxon>
        <taxon>PACMAD clade</taxon>
        <taxon>Panicoideae</taxon>
        <taxon>Panicodae</taxon>
        <taxon>Paniceae</taxon>
        <taxon>Dichantheliinae</taxon>
        <taxon>Dichanthelium</taxon>
    </lineage>
</organism>
<reference evidence="2 3" key="1">
    <citation type="submission" date="2016-09" db="EMBL/GenBank/DDBJ databases">
        <title>The draft genome of Dichanthelium oligosanthes: A C3 panicoid grass species.</title>
        <authorList>
            <person name="Studer A.J."/>
            <person name="Schnable J.C."/>
            <person name="Brutnell T.P."/>
        </authorList>
    </citation>
    <scope>NUCLEOTIDE SEQUENCE [LARGE SCALE GENOMIC DNA]</scope>
    <source>
        <strain evidence="3">cv. Kellogg 1175</strain>
        <tissue evidence="2">Leaf</tissue>
    </source>
</reference>
<evidence type="ECO:0000313" key="2">
    <source>
        <dbReference type="EMBL" id="OEL34369.1"/>
    </source>
</evidence>
<accession>A0A1E5WAB5</accession>
<evidence type="ECO:0000256" key="1">
    <source>
        <dbReference type="SAM" id="SignalP"/>
    </source>
</evidence>
<name>A0A1E5WAB5_9POAL</name>
<gene>
    <name evidence="2" type="ORF">BAE44_0004604</name>
</gene>
<dbReference type="AlphaFoldDB" id="A0A1E5WAB5"/>